<accession>A0A937K1H3</accession>
<dbReference type="RefSeq" id="WP_202765813.1">
    <property type="nucleotide sequence ID" value="NZ_JAESWA010000005.1"/>
</dbReference>
<reference evidence="2" key="1">
    <citation type="submission" date="2021-01" db="EMBL/GenBank/DDBJ databases">
        <title>Genome public.</title>
        <authorList>
            <person name="Liu C."/>
            <person name="Sun Q."/>
        </authorList>
    </citation>
    <scope>NUCLEOTIDE SEQUENCE</scope>
    <source>
        <strain evidence="2">YIM B02565</strain>
    </source>
</reference>
<dbReference type="Proteomes" id="UP000623681">
    <property type="component" value="Unassembled WGS sequence"/>
</dbReference>
<gene>
    <name evidence="2" type="ORF">JK634_01215</name>
</gene>
<organism evidence="2 3">
    <name type="scientific">Clostridium paridis</name>
    <dbReference type="NCBI Taxonomy" id="2803863"/>
    <lineage>
        <taxon>Bacteria</taxon>
        <taxon>Bacillati</taxon>
        <taxon>Bacillota</taxon>
        <taxon>Clostridia</taxon>
        <taxon>Eubacteriales</taxon>
        <taxon>Clostridiaceae</taxon>
        <taxon>Clostridium</taxon>
    </lineage>
</organism>
<dbReference type="EMBL" id="JAESWA010000005">
    <property type="protein sequence ID" value="MBL4930431.1"/>
    <property type="molecule type" value="Genomic_DNA"/>
</dbReference>
<proteinExistence type="predicted"/>
<sequence length="392" mass="46916">MRKFKIYDNEQKMVDEFVSTNIINEKFLKLKYANHYIYTTNCFTEEDKTLKMQFFLEIKGKTDNFFIDFLDIKEETIRVVDFIANEFKVKVEYIRIYFNGIDGFFIVVSNIALGLYDTGRNDIYLRINHVVKYIKEKTKCDYIVTDNYGLDLVHLEFETLHLNTKLYTHRISRDRLEMLDKKNFIEYFSDIQREKFRNGVREFRDEPEGKLKEVLESYIPLYSEQELSSWKKSYFNFDVNNNLSTGENLEAFKMKLANDANYNRGNNFLLYMYNTMLNEVNNYPKQESSAFKITWIRLMVTEFLVMTNEDKGLGVIEDNTNYYIFNIISGVTEYIMQLNIANYLVENDEKIIRFMYDNTKVHGIDRTSESEFEFESLIRALSNIDYMLNEKT</sequence>
<keyword evidence="3" id="KW-1185">Reference proteome</keyword>
<evidence type="ECO:0000313" key="3">
    <source>
        <dbReference type="Proteomes" id="UP000623681"/>
    </source>
</evidence>
<name>A0A937K1H3_9CLOT</name>
<evidence type="ECO:0000256" key="1">
    <source>
        <dbReference type="SAM" id="Phobius"/>
    </source>
</evidence>
<comment type="caution">
    <text evidence="2">The sequence shown here is derived from an EMBL/GenBank/DDBJ whole genome shotgun (WGS) entry which is preliminary data.</text>
</comment>
<feature type="transmembrane region" description="Helical" evidence="1">
    <location>
        <begin position="96"/>
        <end position="116"/>
    </location>
</feature>
<keyword evidence="1" id="KW-1133">Transmembrane helix</keyword>
<dbReference type="AlphaFoldDB" id="A0A937K1H3"/>
<keyword evidence="1" id="KW-0812">Transmembrane</keyword>
<keyword evidence="1" id="KW-0472">Membrane</keyword>
<evidence type="ECO:0000313" key="2">
    <source>
        <dbReference type="EMBL" id="MBL4930431.1"/>
    </source>
</evidence>
<protein>
    <submittedName>
        <fullName evidence="2">Uncharacterized protein</fullName>
    </submittedName>
</protein>